<keyword evidence="9" id="KW-1185">Reference proteome</keyword>
<dbReference type="CDD" id="cd11318">
    <property type="entry name" value="AmyAc_bac_fung_AmyA"/>
    <property type="match status" value="1"/>
</dbReference>
<dbReference type="PIRSF" id="PIRSF001021">
    <property type="entry name" value="Alph-amls_thrmst"/>
    <property type="match status" value="1"/>
</dbReference>
<dbReference type="SMART" id="SM00642">
    <property type="entry name" value="Aamy"/>
    <property type="match status" value="1"/>
</dbReference>
<name>A0ABR4I8W6_9EURO</name>
<dbReference type="EMBL" id="JBFXLS010000046">
    <property type="protein sequence ID" value="KAL2824102.1"/>
    <property type="molecule type" value="Genomic_DNA"/>
</dbReference>
<evidence type="ECO:0000256" key="4">
    <source>
        <dbReference type="ARBA" id="ARBA00022801"/>
    </source>
</evidence>
<accession>A0ABR4I8W6</accession>
<protein>
    <submittedName>
        <fullName evidence="8">Glycoside hydrolase superfamily</fullName>
    </submittedName>
</protein>
<feature type="domain" description="Glycosyl hydrolase family 13 catalytic" evidence="7">
    <location>
        <begin position="58"/>
        <end position="446"/>
    </location>
</feature>
<dbReference type="InterPro" id="IPR017853">
    <property type="entry name" value="GH"/>
</dbReference>
<keyword evidence="3" id="KW-0479">Metal-binding</keyword>
<dbReference type="InterPro" id="IPR006047">
    <property type="entry name" value="GH13_cat_dom"/>
</dbReference>
<reference evidence="8 9" key="1">
    <citation type="submission" date="2024-07" db="EMBL/GenBank/DDBJ databases">
        <title>Section-level genome sequencing and comparative genomics of Aspergillus sections Usti and Cavernicolus.</title>
        <authorList>
            <consortium name="Lawrence Berkeley National Laboratory"/>
            <person name="Nybo J.L."/>
            <person name="Vesth T.C."/>
            <person name="Theobald S."/>
            <person name="Frisvad J.C."/>
            <person name="Larsen T.O."/>
            <person name="Kjaerboelling I."/>
            <person name="Rothschild-Mancinelli K."/>
            <person name="Lyhne E.K."/>
            <person name="Kogle M.E."/>
            <person name="Barry K."/>
            <person name="Clum A."/>
            <person name="Na H."/>
            <person name="Ledsgaard L."/>
            <person name="Lin J."/>
            <person name="Lipzen A."/>
            <person name="Kuo A."/>
            <person name="Riley R."/>
            <person name="Mondo S."/>
            <person name="LaButti K."/>
            <person name="Haridas S."/>
            <person name="Pangalinan J."/>
            <person name="Salamov A.A."/>
            <person name="Simmons B.A."/>
            <person name="Magnuson J.K."/>
            <person name="Chen J."/>
            <person name="Drula E."/>
            <person name="Henrissat B."/>
            <person name="Wiebenga A."/>
            <person name="Lubbers R.J."/>
            <person name="Gomes A.C."/>
            <person name="Makela M.R."/>
            <person name="Stajich J."/>
            <person name="Grigoriev I.V."/>
            <person name="Mortensen U.H."/>
            <person name="De vries R.P."/>
            <person name="Baker S.E."/>
            <person name="Andersen M.R."/>
        </authorList>
    </citation>
    <scope>NUCLEOTIDE SEQUENCE [LARGE SCALE GENOMIC DNA]</scope>
    <source>
        <strain evidence="8 9">CBS 600.67</strain>
    </source>
</reference>
<gene>
    <name evidence="8" type="ORF">BDW59DRAFT_147833</name>
</gene>
<dbReference type="Gene3D" id="2.40.30.140">
    <property type="match status" value="1"/>
</dbReference>
<dbReference type="SUPFAM" id="SSF51445">
    <property type="entry name" value="(Trans)glycosidases"/>
    <property type="match status" value="1"/>
</dbReference>
<keyword evidence="4 8" id="KW-0378">Hydrolase</keyword>
<dbReference type="GO" id="GO:0016787">
    <property type="term" value="F:hydrolase activity"/>
    <property type="evidence" value="ECO:0007669"/>
    <property type="project" value="UniProtKB-KW"/>
</dbReference>
<comment type="similarity">
    <text evidence="2">Belongs to the glycosyl hydrolase 13 family.</text>
</comment>
<dbReference type="InterPro" id="IPR013780">
    <property type="entry name" value="Glyco_hydro_b"/>
</dbReference>
<proteinExistence type="inferred from homology"/>
<dbReference type="Pfam" id="PF00128">
    <property type="entry name" value="Alpha-amylase"/>
    <property type="match status" value="1"/>
</dbReference>
<dbReference type="NCBIfam" id="NF006969">
    <property type="entry name" value="PRK09441.1-2"/>
    <property type="match status" value="1"/>
</dbReference>
<dbReference type="PANTHER" id="PTHR43447">
    <property type="entry name" value="ALPHA-AMYLASE"/>
    <property type="match status" value="1"/>
</dbReference>
<dbReference type="InterPro" id="IPR013776">
    <property type="entry name" value="A-amylase_thermo"/>
</dbReference>
<organism evidence="8 9">
    <name type="scientific">Aspergillus cavernicola</name>
    <dbReference type="NCBI Taxonomy" id="176166"/>
    <lineage>
        <taxon>Eukaryota</taxon>
        <taxon>Fungi</taxon>
        <taxon>Dikarya</taxon>
        <taxon>Ascomycota</taxon>
        <taxon>Pezizomycotina</taxon>
        <taxon>Eurotiomycetes</taxon>
        <taxon>Eurotiomycetidae</taxon>
        <taxon>Eurotiales</taxon>
        <taxon>Aspergillaceae</taxon>
        <taxon>Aspergillus</taxon>
        <taxon>Aspergillus subgen. Nidulantes</taxon>
    </lineage>
</organism>
<dbReference type="NCBIfam" id="NF006968">
    <property type="entry name" value="PRK09441.1-1"/>
    <property type="match status" value="1"/>
</dbReference>
<evidence type="ECO:0000256" key="1">
    <source>
        <dbReference type="ARBA" id="ARBA00001913"/>
    </source>
</evidence>
<evidence type="ECO:0000256" key="2">
    <source>
        <dbReference type="ARBA" id="ARBA00008061"/>
    </source>
</evidence>
<comment type="cofactor">
    <cofactor evidence="1">
        <name>Ca(2+)</name>
        <dbReference type="ChEBI" id="CHEBI:29108"/>
    </cofactor>
</comment>
<evidence type="ECO:0000256" key="3">
    <source>
        <dbReference type="ARBA" id="ARBA00022723"/>
    </source>
</evidence>
<dbReference type="SUPFAM" id="SSF51011">
    <property type="entry name" value="Glycosyl hydrolase domain"/>
    <property type="match status" value="1"/>
</dbReference>
<evidence type="ECO:0000313" key="8">
    <source>
        <dbReference type="EMBL" id="KAL2824102.1"/>
    </source>
</evidence>
<sequence>MSWIFEILSQLPYTVFQLLSRLLCDHSFNRNEKQPWKEIEDEAEHLHELPSWNVPDNSLMFQAFEWHVPDDQAHWRRLRRALPTLEAMGFDNIWIPPGCKAANPSGNGYDIYDLYDLGEFDQKGSQPTKWGTKEELQSLVSRAQDFGIGIYWDAVLNHKAGADYSERFSAVRVDPQNRNIEISPAEDIESWVGFSFPGRDAQYSSLDYHWYHFTGVDWDELRREKAIFKTTGPDKEWAPDVSDENGNYDYLMFSNVDYPNAEVREDVLQWGSWITTQLPLSGMRLDAVKHYSAKFQRVFIDKLRESQGEEFFIVGEYWKAEIDVLLDYLERMEYRLSMFDVPLLANFSSVSHTEGADMRRIFHRTLVQQRPEHAVTFVANHDTQPGQSLEAPIAPFFKPLAYALILLREKGQPCVFYGDIYGIATDKTYTPESSCAGKLSTLTQARKLYANGGQRDYFDEANCIGFVRYGNFLHPVGLACIMSNAGPARKRMYVGQTNAGEQWTDILEGREENVTINSKGYGTFPVAEYSVSVWVNYSAEGRESLHHFLNEDIYQH</sequence>
<keyword evidence="6" id="KW-0326">Glycosidase</keyword>
<dbReference type="Proteomes" id="UP001610335">
    <property type="component" value="Unassembled WGS sequence"/>
</dbReference>
<dbReference type="Gene3D" id="3.20.20.80">
    <property type="entry name" value="Glycosidases"/>
    <property type="match status" value="1"/>
</dbReference>
<evidence type="ECO:0000259" key="7">
    <source>
        <dbReference type="SMART" id="SM00642"/>
    </source>
</evidence>
<keyword evidence="5" id="KW-0119">Carbohydrate metabolism</keyword>
<evidence type="ECO:0000256" key="5">
    <source>
        <dbReference type="ARBA" id="ARBA00023277"/>
    </source>
</evidence>
<evidence type="ECO:0000256" key="6">
    <source>
        <dbReference type="ARBA" id="ARBA00023295"/>
    </source>
</evidence>
<evidence type="ECO:0000313" key="9">
    <source>
        <dbReference type="Proteomes" id="UP001610335"/>
    </source>
</evidence>
<dbReference type="Gene3D" id="2.60.40.1180">
    <property type="entry name" value="Golgi alpha-mannosidase II"/>
    <property type="match status" value="1"/>
</dbReference>
<comment type="caution">
    <text evidence="8">The sequence shown here is derived from an EMBL/GenBank/DDBJ whole genome shotgun (WGS) entry which is preliminary data.</text>
</comment>